<evidence type="ECO:0000313" key="3">
    <source>
        <dbReference type="EMBL" id="KAK3048427.1"/>
    </source>
</evidence>
<keyword evidence="4" id="KW-1185">Reference proteome</keyword>
<feature type="region of interest" description="Disordered" evidence="1">
    <location>
        <begin position="100"/>
        <end position="135"/>
    </location>
</feature>
<dbReference type="EMBL" id="JAWDJX010000049">
    <property type="protein sequence ID" value="KAK3048427.1"/>
    <property type="molecule type" value="Genomic_DNA"/>
</dbReference>
<evidence type="ECO:0000259" key="2">
    <source>
        <dbReference type="Pfam" id="PF09747"/>
    </source>
</evidence>
<name>A0AAJ0G5Q7_9PEZI</name>
<dbReference type="InterPro" id="IPR040233">
    <property type="entry name" value="CCD97-like_C"/>
</dbReference>
<accession>A0AAJ0G5Q7</accession>
<dbReference type="AlphaFoldDB" id="A0AAJ0G5Q7"/>
<protein>
    <recommendedName>
        <fullName evidence="2">CCD97-like C-terminal domain-containing protein</fullName>
    </recommendedName>
</protein>
<sequence>MPHFPDSQSQSAGVAPSRTVEDEAARKERVQTKNRRIRYLQLHPEYFEEPSLELADPLLYDRTVRYFQSAEQREKEGRAKGYAGTLEANLLRSEAKLEALRHPDPNSPMVYTKAPDGSITGVEQDVDEPPRGKEAGWEQWKDVMSSRFVRGDDEDFDYATVDGNEDFGDRDEEERIKLDEYLEGEEARFVGEGTPKGETGVQDY</sequence>
<proteinExistence type="predicted"/>
<reference evidence="3" key="1">
    <citation type="submission" date="2023-04" db="EMBL/GenBank/DDBJ databases">
        <title>Black Yeasts Isolated from many extreme environments.</title>
        <authorList>
            <person name="Coleine C."/>
            <person name="Stajich J.E."/>
            <person name="Selbmann L."/>
        </authorList>
    </citation>
    <scope>NUCLEOTIDE SEQUENCE</scope>
    <source>
        <strain evidence="3">CCFEE 5312</strain>
    </source>
</reference>
<dbReference type="InterPro" id="IPR018613">
    <property type="entry name" value="Ccdc97-like"/>
</dbReference>
<dbReference type="Pfam" id="PF09747">
    <property type="entry name" value="CCD97-like_C"/>
    <property type="match status" value="2"/>
</dbReference>
<dbReference type="PANTHER" id="PTHR31840">
    <property type="entry name" value="COILED-COIL DOMAIN-CONTAINING PROTEIN 97"/>
    <property type="match status" value="1"/>
</dbReference>
<feature type="compositionally biased region" description="Polar residues" evidence="1">
    <location>
        <begin position="1"/>
        <end position="12"/>
    </location>
</feature>
<gene>
    <name evidence="3" type="ORF">LTR09_010258</name>
</gene>
<dbReference type="Proteomes" id="UP001271007">
    <property type="component" value="Unassembled WGS sequence"/>
</dbReference>
<organism evidence="3 4">
    <name type="scientific">Extremus antarcticus</name>
    <dbReference type="NCBI Taxonomy" id="702011"/>
    <lineage>
        <taxon>Eukaryota</taxon>
        <taxon>Fungi</taxon>
        <taxon>Dikarya</taxon>
        <taxon>Ascomycota</taxon>
        <taxon>Pezizomycotina</taxon>
        <taxon>Dothideomycetes</taxon>
        <taxon>Dothideomycetidae</taxon>
        <taxon>Mycosphaerellales</taxon>
        <taxon>Extremaceae</taxon>
        <taxon>Extremus</taxon>
    </lineage>
</organism>
<dbReference type="PANTHER" id="PTHR31840:SF1">
    <property type="entry name" value="COILED-COIL DOMAIN-CONTAINING PROTEIN 97"/>
    <property type="match status" value="1"/>
</dbReference>
<feature type="region of interest" description="Disordered" evidence="1">
    <location>
        <begin position="1"/>
        <end position="31"/>
    </location>
</feature>
<feature type="compositionally biased region" description="Basic and acidic residues" evidence="1">
    <location>
        <begin position="19"/>
        <end position="31"/>
    </location>
</feature>
<evidence type="ECO:0000256" key="1">
    <source>
        <dbReference type="SAM" id="MobiDB-lite"/>
    </source>
</evidence>
<feature type="domain" description="CCD97-like C-terminal" evidence="2">
    <location>
        <begin position="34"/>
        <end position="100"/>
    </location>
</feature>
<evidence type="ECO:0000313" key="4">
    <source>
        <dbReference type="Proteomes" id="UP001271007"/>
    </source>
</evidence>
<feature type="domain" description="CCD97-like C-terminal" evidence="2">
    <location>
        <begin position="131"/>
        <end position="184"/>
    </location>
</feature>
<comment type="caution">
    <text evidence="3">The sequence shown here is derived from an EMBL/GenBank/DDBJ whole genome shotgun (WGS) entry which is preliminary data.</text>
</comment>